<feature type="transmembrane region" description="Helical" evidence="6">
    <location>
        <begin position="131"/>
        <end position="146"/>
    </location>
</feature>
<dbReference type="EMBL" id="JBBMEX010000006">
    <property type="protein sequence ID" value="MEQ2557631.1"/>
    <property type="molecule type" value="Genomic_DNA"/>
</dbReference>
<accession>A0ABV1HD44</accession>
<feature type="transmembrane region" description="Helical" evidence="6">
    <location>
        <begin position="175"/>
        <end position="195"/>
    </location>
</feature>
<feature type="transmembrane region" description="Helical" evidence="6">
    <location>
        <begin position="96"/>
        <end position="119"/>
    </location>
</feature>
<dbReference type="Pfam" id="PF01098">
    <property type="entry name" value="FTSW_RODA_SPOVE"/>
    <property type="match status" value="1"/>
</dbReference>
<comment type="subcellular location">
    <subcellularLocation>
        <location evidence="1">Membrane</location>
        <topology evidence="1">Multi-pass membrane protein</topology>
    </subcellularLocation>
</comment>
<evidence type="ECO:0000313" key="7">
    <source>
        <dbReference type="EMBL" id="MEQ2557631.1"/>
    </source>
</evidence>
<dbReference type="PANTHER" id="PTHR30474">
    <property type="entry name" value="CELL CYCLE PROTEIN"/>
    <property type="match status" value="1"/>
</dbReference>
<dbReference type="Proteomes" id="UP001454489">
    <property type="component" value="Unassembled WGS sequence"/>
</dbReference>
<dbReference type="EC" id="2.4.1.129" evidence="7"/>
<evidence type="ECO:0000256" key="5">
    <source>
        <dbReference type="ARBA" id="ARBA00023136"/>
    </source>
</evidence>
<feature type="transmembrane region" description="Helical" evidence="6">
    <location>
        <begin position="306"/>
        <end position="330"/>
    </location>
</feature>
<feature type="transmembrane region" description="Helical" evidence="6">
    <location>
        <begin position="66"/>
        <end position="84"/>
    </location>
</feature>
<keyword evidence="2 6" id="KW-0812">Transmembrane</keyword>
<feature type="transmembrane region" description="Helical" evidence="6">
    <location>
        <begin position="12"/>
        <end position="29"/>
    </location>
</feature>
<evidence type="ECO:0000256" key="4">
    <source>
        <dbReference type="ARBA" id="ARBA00022989"/>
    </source>
</evidence>
<comment type="caution">
    <text evidence="7">The sequence shown here is derived from an EMBL/GenBank/DDBJ whole genome shotgun (WGS) entry which is preliminary data.</text>
</comment>
<dbReference type="InterPro" id="IPR001182">
    <property type="entry name" value="FtsW/RodA"/>
</dbReference>
<evidence type="ECO:0000256" key="1">
    <source>
        <dbReference type="ARBA" id="ARBA00004141"/>
    </source>
</evidence>
<keyword evidence="4 6" id="KW-1133">Transmembrane helix</keyword>
<protein>
    <submittedName>
        <fullName evidence="7">FtsW/RodA/SpoVE family cell cycle protein</fullName>
        <ecNumber evidence="7">2.4.1.129</ecNumber>
    </submittedName>
</protein>
<keyword evidence="7" id="KW-0328">Glycosyltransferase</keyword>
<name>A0ABV1HD44_9FIRM</name>
<feature type="transmembrane region" description="Helical" evidence="6">
    <location>
        <begin position="152"/>
        <end position="168"/>
    </location>
</feature>
<evidence type="ECO:0000256" key="2">
    <source>
        <dbReference type="ARBA" id="ARBA00022692"/>
    </source>
</evidence>
<feature type="transmembrane region" description="Helical" evidence="6">
    <location>
        <begin position="273"/>
        <end position="294"/>
    </location>
</feature>
<dbReference type="GO" id="GO:0016757">
    <property type="term" value="F:glycosyltransferase activity"/>
    <property type="evidence" value="ECO:0007669"/>
    <property type="project" value="UniProtKB-KW"/>
</dbReference>
<keyword evidence="5 6" id="KW-0472">Membrane</keyword>
<feature type="transmembrane region" description="Helical" evidence="6">
    <location>
        <begin position="41"/>
        <end position="59"/>
    </location>
</feature>
<reference evidence="7 8" key="1">
    <citation type="submission" date="2024-03" db="EMBL/GenBank/DDBJ databases">
        <title>Human intestinal bacterial collection.</title>
        <authorList>
            <person name="Pauvert C."/>
            <person name="Hitch T.C.A."/>
            <person name="Clavel T."/>
        </authorList>
    </citation>
    <scope>NUCLEOTIDE SEQUENCE [LARGE SCALE GENOMIC DNA]</scope>
    <source>
        <strain evidence="7 8">CLA-AA-H185</strain>
    </source>
</reference>
<keyword evidence="8" id="KW-1185">Reference proteome</keyword>
<keyword evidence="3" id="KW-0133">Cell shape</keyword>
<dbReference type="RefSeq" id="WP_353530712.1">
    <property type="nucleotide sequence ID" value="NZ_JBBMEX010000006.1"/>
</dbReference>
<feature type="transmembrane region" description="Helical" evidence="6">
    <location>
        <begin position="342"/>
        <end position="362"/>
    </location>
</feature>
<organism evidence="7 8">
    <name type="scientific">Maccoyibacter intestinihominis</name>
    <dbReference type="NCBI Taxonomy" id="3133499"/>
    <lineage>
        <taxon>Bacteria</taxon>
        <taxon>Bacillati</taxon>
        <taxon>Bacillota</taxon>
        <taxon>Clostridia</taxon>
        <taxon>Lachnospirales</taxon>
        <taxon>Lachnospiraceae</taxon>
        <taxon>Maccoyibacter</taxon>
    </lineage>
</organism>
<evidence type="ECO:0000313" key="8">
    <source>
        <dbReference type="Proteomes" id="UP001454489"/>
    </source>
</evidence>
<keyword evidence="7" id="KW-0808">Transferase</keyword>
<proteinExistence type="predicted"/>
<evidence type="ECO:0000256" key="6">
    <source>
        <dbReference type="SAM" id="Phobius"/>
    </source>
</evidence>
<gene>
    <name evidence="7" type="ORF">WMO43_07090</name>
</gene>
<dbReference type="PANTHER" id="PTHR30474:SF1">
    <property type="entry name" value="PEPTIDOGLYCAN GLYCOSYLTRANSFERASE MRDB"/>
    <property type="match status" value="1"/>
</dbReference>
<sequence length="374" mass="41100">MLKQYKLKDYDFRLVAYVVVLTIIGILVIGSANSSVQGKQILGLVLGLITMVVVSLMDYEFLLRFSWIFYFINIVLLTLVLIMGDKSKGATRWVEIAGIRFQPSELGKILLILFFAYFFAKYQESVNRPKVLIGSFILAGIPLALIKKEPDLSTTIVTALIFLVLLFMAGLSYKFIATVLAVSVPSAAIFLALILQPDQKILRGYQYKRIMGWLQPEKYADDAYQQQNSIMAIGSGQLLGKGLYNTDVNSVKNGNFISEPQTDFIFAVVGEEMGFLGSVLIIILLLLITIECIIIAKRAKDLSGRLLCCGVAALIGFQSFVNICVVTGLMPNTGLPLPFVSYGLTSLVSSFIGIGLVLNVGLQPRKYGSGERTS</sequence>
<evidence type="ECO:0000256" key="3">
    <source>
        <dbReference type="ARBA" id="ARBA00022960"/>
    </source>
</evidence>